<evidence type="ECO:0000256" key="1">
    <source>
        <dbReference type="ARBA" id="ARBA00005251"/>
    </source>
</evidence>
<dbReference type="GO" id="GO:0003735">
    <property type="term" value="F:structural constituent of ribosome"/>
    <property type="evidence" value="ECO:0007669"/>
    <property type="project" value="InterPro"/>
</dbReference>
<protein>
    <recommendedName>
        <fullName evidence="4">Small ribosomal subunit protein uS9m</fullName>
    </recommendedName>
    <alternativeName>
        <fullName evidence="5">37S ribosomal protein S9, mitochondrial</fullName>
    </alternativeName>
</protein>
<evidence type="ECO:0000256" key="3">
    <source>
        <dbReference type="ARBA" id="ARBA00023274"/>
    </source>
</evidence>
<dbReference type="SUPFAM" id="SSF54211">
    <property type="entry name" value="Ribosomal protein S5 domain 2-like"/>
    <property type="match status" value="1"/>
</dbReference>
<proteinExistence type="inferred from homology"/>
<name>A0A8G0LT11_9HYPO</name>
<dbReference type="InterPro" id="IPR020568">
    <property type="entry name" value="Ribosomal_Su5_D2-typ_SF"/>
</dbReference>
<reference evidence="7 8" key="1">
    <citation type="journal article" date="2021" name="BMC Genomics">
        <title>Telomere-to-telomere genome assembly of asparaginase-producing Trichoderma simmonsii.</title>
        <authorList>
            <person name="Chung D."/>
            <person name="Kwon Y.M."/>
            <person name="Yang Y."/>
        </authorList>
    </citation>
    <scope>NUCLEOTIDE SEQUENCE [LARGE SCALE GENOMIC DNA]</scope>
    <source>
        <strain evidence="7 8">GH-Sj1</strain>
    </source>
</reference>
<dbReference type="GO" id="GO:0006412">
    <property type="term" value="P:translation"/>
    <property type="evidence" value="ECO:0007669"/>
    <property type="project" value="InterPro"/>
</dbReference>
<dbReference type="GO" id="GO:0005763">
    <property type="term" value="C:mitochondrial small ribosomal subunit"/>
    <property type="evidence" value="ECO:0007669"/>
    <property type="project" value="TreeGrafter"/>
</dbReference>
<dbReference type="PANTHER" id="PTHR21569:SF1">
    <property type="entry name" value="SMALL RIBOSOMAL SUBUNIT PROTEIN US9M"/>
    <property type="match status" value="1"/>
</dbReference>
<accession>A0A8G0LT11</accession>
<evidence type="ECO:0000313" key="8">
    <source>
        <dbReference type="Proteomes" id="UP000826661"/>
    </source>
</evidence>
<evidence type="ECO:0000256" key="4">
    <source>
        <dbReference type="ARBA" id="ARBA00039318"/>
    </source>
</evidence>
<keyword evidence="8" id="KW-1185">Reference proteome</keyword>
<comment type="similarity">
    <text evidence="1 6">Belongs to the universal ribosomal protein uS9 family.</text>
</comment>
<evidence type="ECO:0000256" key="5">
    <source>
        <dbReference type="ARBA" id="ARBA00042623"/>
    </source>
</evidence>
<dbReference type="Pfam" id="PF00380">
    <property type="entry name" value="Ribosomal_S9"/>
    <property type="match status" value="1"/>
</dbReference>
<dbReference type="InterPro" id="IPR000754">
    <property type="entry name" value="Ribosomal_uS9"/>
</dbReference>
<dbReference type="InterPro" id="IPR014721">
    <property type="entry name" value="Ribsml_uS5_D2-typ_fold_subgr"/>
</dbReference>
<dbReference type="EMBL" id="CP075870">
    <property type="protein sequence ID" value="QYT05860.1"/>
    <property type="molecule type" value="Genomic_DNA"/>
</dbReference>
<evidence type="ECO:0000313" key="7">
    <source>
        <dbReference type="EMBL" id="QYT05860.1"/>
    </source>
</evidence>
<keyword evidence="3 6" id="KW-0687">Ribonucleoprotein</keyword>
<gene>
    <name evidence="7" type="ORF">H0G86_012738</name>
</gene>
<dbReference type="Proteomes" id="UP000826661">
    <property type="component" value="Chromosome VII"/>
</dbReference>
<organism evidence="7 8">
    <name type="scientific">Trichoderma simmonsii</name>
    <dbReference type="NCBI Taxonomy" id="1491479"/>
    <lineage>
        <taxon>Eukaryota</taxon>
        <taxon>Fungi</taxon>
        <taxon>Dikarya</taxon>
        <taxon>Ascomycota</taxon>
        <taxon>Pezizomycotina</taxon>
        <taxon>Sordariomycetes</taxon>
        <taxon>Hypocreomycetidae</taxon>
        <taxon>Hypocreales</taxon>
        <taxon>Hypocreaceae</taxon>
        <taxon>Trichoderma</taxon>
    </lineage>
</organism>
<dbReference type="AlphaFoldDB" id="A0A8G0LT11"/>
<dbReference type="InterPro" id="IPR023035">
    <property type="entry name" value="Ribosomal_uS9_bac/plastid"/>
</dbReference>
<dbReference type="Gene3D" id="3.30.230.10">
    <property type="match status" value="1"/>
</dbReference>
<dbReference type="PROSITE" id="PS00360">
    <property type="entry name" value="RIBOSOMAL_S9"/>
    <property type="match status" value="1"/>
</dbReference>
<dbReference type="FunFam" id="3.30.230.10:FF:000001">
    <property type="entry name" value="30S ribosomal protein S9"/>
    <property type="match status" value="1"/>
</dbReference>
<dbReference type="GO" id="GO:0003723">
    <property type="term" value="F:RNA binding"/>
    <property type="evidence" value="ECO:0007669"/>
    <property type="project" value="TreeGrafter"/>
</dbReference>
<evidence type="ECO:0000256" key="6">
    <source>
        <dbReference type="RuleBase" id="RU003815"/>
    </source>
</evidence>
<dbReference type="NCBIfam" id="NF001099">
    <property type="entry name" value="PRK00132.1"/>
    <property type="match status" value="1"/>
</dbReference>
<dbReference type="InterPro" id="IPR020574">
    <property type="entry name" value="Ribosomal_uS9_CS"/>
</dbReference>
<dbReference type="PANTHER" id="PTHR21569">
    <property type="entry name" value="RIBOSOMAL PROTEIN S9"/>
    <property type="match status" value="1"/>
</dbReference>
<keyword evidence="2 6" id="KW-0689">Ribosomal protein</keyword>
<sequence>MQSKAARQRQRLSWGKILWYHDLEDRNVVSNLLDRRSATMATIASGLRHARCASSIAAAQWRPAILPRSSFQLAIRSITSDAQKPPGLELEAAESVPIPYQGVTHARVVPATPSYFSREPQFNDLYIGISKLLTKYNHLPTVPPSEAPQMPWTKLEEMRAQMGEPIKSSHYAKVMRVAKRLNLIEPSLRPQEVKVALTEFTRDINPFLNMPNPITIDKFGRAVGVGKRKESTARAFVVEGTGEILVNGKTLSEAFGRVHDRESAVWALTATERLDKYNVWVLVEGGGTTGQAEAITLAVAKALVAHEPALKTALRRAGCITRDPRTVERKKHGHVKARKMPAWVKR</sequence>
<evidence type="ECO:0000256" key="2">
    <source>
        <dbReference type="ARBA" id="ARBA00022980"/>
    </source>
</evidence>